<dbReference type="Gene3D" id="3.40.640.10">
    <property type="entry name" value="Type I PLP-dependent aspartate aminotransferase-like (Major domain)"/>
    <property type="match status" value="1"/>
</dbReference>
<dbReference type="InterPro" id="IPR015424">
    <property type="entry name" value="PyrdxlP-dep_Trfase"/>
</dbReference>
<dbReference type="EC" id="2.6.1.57" evidence="9"/>
<name>A0A3N4KL80_9PEZI</name>
<dbReference type="GO" id="GO:0008793">
    <property type="term" value="F:aromatic-amino-acid transaminase activity"/>
    <property type="evidence" value="ECO:0007669"/>
    <property type="project" value="TreeGrafter"/>
</dbReference>
<gene>
    <name evidence="12" type="ORF">P167DRAFT_554621</name>
</gene>
<keyword evidence="6 12" id="KW-0808">Transferase</keyword>
<proteinExistence type="inferred from homology"/>
<dbReference type="InParanoid" id="A0A3N4KL80"/>
<dbReference type="FunCoup" id="A0A3N4KL80">
    <property type="interactions" value="259"/>
</dbReference>
<dbReference type="AlphaFoldDB" id="A0A3N4KL80"/>
<organism evidence="12 13">
    <name type="scientific">Morchella conica CCBAS932</name>
    <dbReference type="NCBI Taxonomy" id="1392247"/>
    <lineage>
        <taxon>Eukaryota</taxon>
        <taxon>Fungi</taxon>
        <taxon>Dikarya</taxon>
        <taxon>Ascomycota</taxon>
        <taxon>Pezizomycotina</taxon>
        <taxon>Pezizomycetes</taxon>
        <taxon>Pezizales</taxon>
        <taxon>Morchellaceae</taxon>
        <taxon>Morchella</taxon>
    </lineage>
</organism>
<evidence type="ECO:0000313" key="13">
    <source>
        <dbReference type="Proteomes" id="UP000277580"/>
    </source>
</evidence>
<dbReference type="GO" id="GO:0005737">
    <property type="term" value="C:cytoplasm"/>
    <property type="evidence" value="ECO:0007669"/>
    <property type="project" value="UniProtKB-SubCell"/>
</dbReference>
<dbReference type="GO" id="GO:0009074">
    <property type="term" value="P:aromatic amino acid family catabolic process"/>
    <property type="evidence" value="ECO:0007669"/>
    <property type="project" value="TreeGrafter"/>
</dbReference>
<dbReference type="OrthoDB" id="691673at2759"/>
<evidence type="ECO:0000259" key="11">
    <source>
        <dbReference type="Pfam" id="PF00155"/>
    </source>
</evidence>
<dbReference type="PANTHER" id="PTHR42790:SF21">
    <property type="entry name" value="AROMATIC_AMINOADIPATE AMINOTRANSFERASE 1"/>
    <property type="match status" value="1"/>
</dbReference>
<feature type="domain" description="Aminotransferase class I/classII large" evidence="11">
    <location>
        <begin position="186"/>
        <end position="524"/>
    </location>
</feature>
<dbReference type="FunFam" id="3.40.640.10:FF:000074">
    <property type="entry name" value="Aromatic amino acid aminotransferase"/>
    <property type="match status" value="1"/>
</dbReference>
<keyword evidence="7" id="KW-0663">Pyridoxal phosphate</keyword>
<accession>A0A3N4KL80</accession>
<dbReference type="GO" id="GO:0047536">
    <property type="term" value="F:2-aminoadipate transaminase activity"/>
    <property type="evidence" value="ECO:0007669"/>
    <property type="project" value="TreeGrafter"/>
</dbReference>
<dbReference type="GO" id="GO:0019878">
    <property type="term" value="P:lysine biosynthetic process via aminoadipic acid"/>
    <property type="evidence" value="ECO:0007669"/>
    <property type="project" value="TreeGrafter"/>
</dbReference>
<comment type="subcellular location">
    <subcellularLocation>
        <location evidence="2">Cytoplasm</location>
    </subcellularLocation>
</comment>
<evidence type="ECO:0000256" key="10">
    <source>
        <dbReference type="SAM" id="MobiDB-lite"/>
    </source>
</evidence>
<protein>
    <recommendedName>
        <fullName evidence="9">aromatic-amino-acid transaminase</fullName>
        <ecNumber evidence="9">2.6.1.57</ecNumber>
    </recommendedName>
</protein>
<dbReference type="EMBL" id="ML119145">
    <property type="protein sequence ID" value="RPB10139.1"/>
    <property type="molecule type" value="Genomic_DNA"/>
</dbReference>
<evidence type="ECO:0000256" key="3">
    <source>
        <dbReference type="ARBA" id="ARBA00007441"/>
    </source>
</evidence>
<dbReference type="InterPro" id="IPR050859">
    <property type="entry name" value="Class-I_PLP-dep_aminotransf"/>
</dbReference>
<comment type="cofactor">
    <cofactor evidence="1">
        <name>pyridoxal 5'-phosphate</name>
        <dbReference type="ChEBI" id="CHEBI:597326"/>
    </cofactor>
</comment>
<dbReference type="Pfam" id="PF00155">
    <property type="entry name" value="Aminotran_1_2"/>
    <property type="match status" value="1"/>
</dbReference>
<dbReference type="STRING" id="1392247.A0A3N4KL80"/>
<dbReference type="CDD" id="cd00609">
    <property type="entry name" value="AAT_like"/>
    <property type="match status" value="1"/>
</dbReference>
<dbReference type="InterPro" id="IPR004839">
    <property type="entry name" value="Aminotransferase_I/II_large"/>
</dbReference>
<dbReference type="GO" id="GO:0006571">
    <property type="term" value="P:tyrosine biosynthetic process"/>
    <property type="evidence" value="ECO:0007669"/>
    <property type="project" value="TreeGrafter"/>
</dbReference>
<dbReference type="InterPro" id="IPR015421">
    <property type="entry name" value="PyrdxlP-dep_Trfase_major"/>
</dbReference>
<keyword evidence="13" id="KW-1185">Reference proteome</keyword>
<reference evidence="12 13" key="1">
    <citation type="journal article" date="2018" name="Nat. Ecol. Evol.">
        <title>Pezizomycetes genomes reveal the molecular basis of ectomycorrhizal truffle lifestyle.</title>
        <authorList>
            <person name="Murat C."/>
            <person name="Payen T."/>
            <person name="Noel B."/>
            <person name="Kuo A."/>
            <person name="Morin E."/>
            <person name="Chen J."/>
            <person name="Kohler A."/>
            <person name="Krizsan K."/>
            <person name="Balestrini R."/>
            <person name="Da Silva C."/>
            <person name="Montanini B."/>
            <person name="Hainaut M."/>
            <person name="Levati E."/>
            <person name="Barry K.W."/>
            <person name="Belfiori B."/>
            <person name="Cichocki N."/>
            <person name="Clum A."/>
            <person name="Dockter R.B."/>
            <person name="Fauchery L."/>
            <person name="Guy J."/>
            <person name="Iotti M."/>
            <person name="Le Tacon F."/>
            <person name="Lindquist E.A."/>
            <person name="Lipzen A."/>
            <person name="Malagnac F."/>
            <person name="Mello A."/>
            <person name="Molinier V."/>
            <person name="Miyauchi S."/>
            <person name="Poulain J."/>
            <person name="Riccioni C."/>
            <person name="Rubini A."/>
            <person name="Sitrit Y."/>
            <person name="Splivallo R."/>
            <person name="Traeger S."/>
            <person name="Wang M."/>
            <person name="Zifcakova L."/>
            <person name="Wipf D."/>
            <person name="Zambonelli A."/>
            <person name="Paolocci F."/>
            <person name="Nowrousian M."/>
            <person name="Ottonello S."/>
            <person name="Baldrian P."/>
            <person name="Spatafora J.W."/>
            <person name="Henrissat B."/>
            <person name="Nagy L.G."/>
            <person name="Aury J.M."/>
            <person name="Wincker P."/>
            <person name="Grigoriev I.V."/>
            <person name="Bonfante P."/>
            <person name="Martin F.M."/>
        </authorList>
    </citation>
    <scope>NUCLEOTIDE SEQUENCE [LARGE SCALE GENOMIC DNA]</scope>
    <source>
        <strain evidence="12 13">CCBAS932</strain>
    </source>
</reference>
<comment type="catalytic activity">
    <reaction evidence="8">
        <text>an aromatic L-alpha-amino acid + 2-oxoglutarate = an aromatic oxo-acid + L-glutamate</text>
        <dbReference type="Rhea" id="RHEA:17533"/>
        <dbReference type="ChEBI" id="CHEBI:16810"/>
        <dbReference type="ChEBI" id="CHEBI:29985"/>
        <dbReference type="ChEBI" id="CHEBI:73309"/>
        <dbReference type="ChEBI" id="CHEBI:84824"/>
        <dbReference type="EC" id="2.6.1.57"/>
    </reaction>
</comment>
<comment type="similarity">
    <text evidence="3">Belongs to the class-I pyridoxal-phosphate-dependent aminotransferase family.</text>
</comment>
<evidence type="ECO:0000256" key="4">
    <source>
        <dbReference type="ARBA" id="ARBA00022490"/>
    </source>
</evidence>
<evidence type="ECO:0000256" key="9">
    <source>
        <dbReference type="ARBA" id="ARBA00067014"/>
    </source>
</evidence>
<dbReference type="GO" id="GO:0030170">
    <property type="term" value="F:pyridoxal phosphate binding"/>
    <property type="evidence" value="ECO:0007669"/>
    <property type="project" value="InterPro"/>
</dbReference>
<evidence type="ECO:0000313" key="12">
    <source>
        <dbReference type="EMBL" id="RPB10139.1"/>
    </source>
</evidence>
<evidence type="ECO:0000256" key="7">
    <source>
        <dbReference type="ARBA" id="ARBA00022898"/>
    </source>
</evidence>
<sequence>MSPPSIQEVGVHATSDTTAATIPDPLTCDDVAARRSKSGPFKGGVAASTSSEFFKSTATWKPMSKKWDHRLNGESKSRQASTLKNAATYLSIPGMISLGGGLPSSSYFPFQYIDVKIPSIGKFSEAETLESGKVMHIGKHDVKEGKSAFDLSISLNYGQGTGSAQILRWITEHTEIVHDPPYQDWQCVTSVGSTSALDMIYRMFLNRGDFIISEEYTFTSAVETALPLGCKMIGVKLDAEGMLPEALDELLENWDEGAQGAPKPFLLYTVPSGQNPTGATMSTERREEIYKVAQKHDLIIIEDEPYYFLQMQPYTGRDAPAVPLPKNREEFLKSLVPSLLRMDVDGRVIRVDSFSKVLAPGSRVGWITATAQICERMIRHNEVSVQNPSGFAQVILHKLLDEEWGHAGYLDWLINLRAEYTQRRDVLLHACEDYLPAEIASWTPPAAGMFHWIKIAVEKHPDFGAKSIRTIENELFLAAVAENVLVSPGSWFSADKDAKHDEMFFRATFAAAENAAMTEAIKRFGAAIRKVFKLD</sequence>
<evidence type="ECO:0000256" key="6">
    <source>
        <dbReference type="ARBA" id="ARBA00022679"/>
    </source>
</evidence>
<evidence type="ECO:0000256" key="2">
    <source>
        <dbReference type="ARBA" id="ARBA00004496"/>
    </source>
</evidence>
<keyword evidence="5" id="KW-0032">Aminotransferase</keyword>
<dbReference type="SUPFAM" id="SSF53383">
    <property type="entry name" value="PLP-dependent transferases"/>
    <property type="match status" value="1"/>
</dbReference>
<evidence type="ECO:0000256" key="1">
    <source>
        <dbReference type="ARBA" id="ARBA00001933"/>
    </source>
</evidence>
<evidence type="ECO:0000256" key="8">
    <source>
        <dbReference type="ARBA" id="ARBA00051993"/>
    </source>
</evidence>
<dbReference type="Proteomes" id="UP000277580">
    <property type="component" value="Unassembled WGS sequence"/>
</dbReference>
<dbReference type="PANTHER" id="PTHR42790">
    <property type="entry name" value="AMINOTRANSFERASE"/>
    <property type="match status" value="1"/>
</dbReference>
<keyword evidence="4" id="KW-0963">Cytoplasm</keyword>
<evidence type="ECO:0000256" key="5">
    <source>
        <dbReference type="ARBA" id="ARBA00022576"/>
    </source>
</evidence>
<feature type="region of interest" description="Disordered" evidence="10">
    <location>
        <begin position="1"/>
        <end position="22"/>
    </location>
</feature>